<dbReference type="SUPFAM" id="SSF54637">
    <property type="entry name" value="Thioesterase/thiol ester dehydrase-isomerase"/>
    <property type="match status" value="1"/>
</dbReference>
<evidence type="ECO:0000313" key="4">
    <source>
        <dbReference type="Proteomes" id="UP000184327"/>
    </source>
</evidence>
<dbReference type="EMBL" id="FQUZ01000053">
    <property type="protein sequence ID" value="SHF88844.1"/>
    <property type="molecule type" value="Genomic_DNA"/>
</dbReference>
<dbReference type="PANTHER" id="PTHR31793:SF37">
    <property type="entry name" value="ACYL-COA THIOESTER HYDROLASE YBGC"/>
    <property type="match status" value="1"/>
</dbReference>
<dbReference type="InterPro" id="IPR014166">
    <property type="entry name" value="Tol-Pal_acyl-CoA_thioesterase"/>
</dbReference>
<dbReference type="NCBIfam" id="TIGR02799">
    <property type="entry name" value="thio_ybgC"/>
    <property type="match status" value="1"/>
</dbReference>
<gene>
    <name evidence="3" type="ORF">SAMN02745117_02779</name>
</gene>
<proteinExistence type="inferred from homology"/>
<sequence length="148" mass="16173">MPDIADTVAFQLAVRVYWEDTDAGGIVYHANYVNFMERARTEWLRSLGLSQSVLQREHGGIFVVSSIALRYLQAARLDDLLTVTACAQAVKGASIAMQQLVYRSSSEDTDADSAAPVLLCEGAVKVGWVDSQSLRPGRIPESVLKQLS</sequence>
<dbReference type="OrthoDB" id="9808429at2"/>
<dbReference type="STRING" id="1122156.SAMN02745117_02779"/>
<dbReference type="InterPro" id="IPR029069">
    <property type="entry name" value="HotDog_dom_sf"/>
</dbReference>
<dbReference type="CDD" id="cd00586">
    <property type="entry name" value="4HBT"/>
    <property type="match status" value="1"/>
</dbReference>
<evidence type="ECO:0000256" key="1">
    <source>
        <dbReference type="ARBA" id="ARBA00005953"/>
    </source>
</evidence>
<dbReference type="InterPro" id="IPR008272">
    <property type="entry name" value="HB-CoA_thioesterase_AS"/>
</dbReference>
<keyword evidence="4" id="KW-1185">Reference proteome</keyword>
<dbReference type="PROSITE" id="PS01328">
    <property type="entry name" value="4HBCOA_THIOESTERASE"/>
    <property type="match status" value="1"/>
</dbReference>
<protein>
    <submittedName>
        <fullName evidence="3">Acyl-CoA thioester hydrolase</fullName>
    </submittedName>
</protein>
<dbReference type="InterPro" id="IPR006684">
    <property type="entry name" value="YbgC/YbaW"/>
</dbReference>
<dbReference type="Pfam" id="PF13279">
    <property type="entry name" value="4HBT_2"/>
    <property type="match status" value="1"/>
</dbReference>
<accession>A0A1M5FBC5</accession>
<dbReference type="InterPro" id="IPR050563">
    <property type="entry name" value="4-hydroxybenzoyl-CoA_TE"/>
</dbReference>
<organism evidence="3 4">
    <name type="scientific">Lampropedia hyalina DSM 16112</name>
    <dbReference type="NCBI Taxonomy" id="1122156"/>
    <lineage>
        <taxon>Bacteria</taxon>
        <taxon>Pseudomonadati</taxon>
        <taxon>Pseudomonadota</taxon>
        <taxon>Betaproteobacteria</taxon>
        <taxon>Burkholderiales</taxon>
        <taxon>Comamonadaceae</taxon>
        <taxon>Lampropedia</taxon>
    </lineage>
</organism>
<reference evidence="3 4" key="1">
    <citation type="submission" date="2016-11" db="EMBL/GenBank/DDBJ databases">
        <authorList>
            <person name="Jaros S."/>
            <person name="Januszkiewicz K."/>
            <person name="Wedrychowicz H."/>
        </authorList>
    </citation>
    <scope>NUCLEOTIDE SEQUENCE [LARGE SCALE GENOMIC DNA]</scope>
    <source>
        <strain evidence="3 4">DSM 16112</strain>
    </source>
</reference>
<dbReference type="FunFam" id="3.10.129.10:FF:000004">
    <property type="entry name" value="Tol-pal system-associated acyl-CoA thioesterase"/>
    <property type="match status" value="1"/>
</dbReference>
<keyword evidence="2 3" id="KW-0378">Hydrolase</keyword>
<evidence type="ECO:0000313" key="3">
    <source>
        <dbReference type="EMBL" id="SHF88844.1"/>
    </source>
</evidence>
<dbReference type="Proteomes" id="UP000184327">
    <property type="component" value="Unassembled WGS sequence"/>
</dbReference>
<dbReference type="GO" id="GO:0047617">
    <property type="term" value="F:fatty acyl-CoA hydrolase activity"/>
    <property type="evidence" value="ECO:0007669"/>
    <property type="project" value="TreeGrafter"/>
</dbReference>
<dbReference type="AlphaFoldDB" id="A0A1M5FBC5"/>
<dbReference type="PIRSF" id="PIRSF003230">
    <property type="entry name" value="YbgC"/>
    <property type="match status" value="1"/>
</dbReference>
<dbReference type="PANTHER" id="PTHR31793">
    <property type="entry name" value="4-HYDROXYBENZOYL-COA THIOESTERASE FAMILY MEMBER"/>
    <property type="match status" value="1"/>
</dbReference>
<evidence type="ECO:0000256" key="2">
    <source>
        <dbReference type="ARBA" id="ARBA00022801"/>
    </source>
</evidence>
<name>A0A1M5FBC5_9BURK</name>
<dbReference type="RefSeq" id="WP_073357250.1">
    <property type="nucleotide sequence ID" value="NZ_FQUZ01000053.1"/>
</dbReference>
<comment type="similarity">
    <text evidence="1">Belongs to the 4-hydroxybenzoyl-CoA thioesterase family.</text>
</comment>
<dbReference type="Gene3D" id="3.10.129.10">
    <property type="entry name" value="Hotdog Thioesterase"/>
    <property type="match status" value="1"/>
</dbReference>
<dbReference type="NCBIfam" id="TIGR00051">
    <property type="entry name" value="YbgC/FadM family acyl-CoA thioesterase"/>
    <property type="match status" value="1"/>
</dbReference>